<name>A0A7W5ZJR8_9BACT</name>
<dbReference type="RefSeq" id="WP_183971932.1">
    <property type="nucleotide sequence ID" value="NZ_JACIBY010000002.1"/>
</dbReference>
<evidence type="ECO:0000259" key="1">
    <source>
        <dbReference type="Pfam" id="PF01261"/>
    </source>
</evidence>
<dbReference type="PANTHER" id="PTHR12110">
    <property type="entry name" value="HYDROXYPYRUVATE ISOMERASE"/>
    <property type="match status" value="1"/>
</dbReference>
<dbReference type="InterPro" id="IPR050312">
    <property type="entry name" value="IolE/XylAMocC-like"/>
</dbReference>
<dbReference type="AlphaFoldDB" id="A0A7W5ZJR8"/>
<organism evidence="2 3">
    <name type="scientific">Runella defluvii</name>
    <dbReference type="NCBI Taxonomy" id="370973"/>
    <lineage>
        <taxon>Bacteria</taxon>
        <taxon>Pseudomonadati</taxon>
        <taxon>Bacteroidota</taxon>
        <taxon>Cytophagia</taxon>
        <taxon>Cytophagales</taxon>
        <taxon>Spirosomataceae</taxon>
        <taxon>Runella</taxon>
    </lineage>
</organism>
<dbReference type="PANTHER" id="PTHR12110:SF53">
    <property type="entry name" value="BLR5974 PROTEIN"/>
    <property type="match status" value="1"/>
</dbReference>
<dbReference type="SUPFAM" id="SSF51658">
    <property type="entry name" value="Xylose isomerase-like"/>
    <property type="match status" value="1"/>
</dbReference>
<comment type="caution">
    <text evidence="2">The sequence shown here is derived from an EMBL/GenBank/DDBJ whole genome shotgun (WGS) entry which is preliminary data.</text>
</comment>
<dbReference type="Pfam" id="PF01261">
    <property type="entry name" value="AP_endonuc_2"/>
    <property type="match status" value="1"/>
</dbReference>
<evidence type="ECO:0000313" key="3">
    <source>
        <dbReference type="Proteomes" id="UP000541352"/>
    </source>
</evidence>
<keyword evidence="3" id="KW-1185">Reference proteome</keyword>
<gene>
    <name evidence="2" type="ORF">FHS57_001171</name>
</gene>
<sequence>MNRRDALRQTALLSATYFTAPFDRLTDPLRRGYPLGACDWSLQRACNPAVFAYAKKIGLDGVQLSYNSRSDESYLLRPENQQAMREASQNAGVKMASLAIGELNRVPLKSEARTVDWISGSIDAAKALEVKVVLLAFFSQGDLRNDEAGKKVVIERLKSLAPKAEKQGITLAIESYLSAQEHLDIIEAVGSPNLKVYYDPRNAADAGHDPYTEIPLLGQQKLICEVHLKENGNLLGQGSIDWPRIRQLLRQIRFKGWAHIEGAMPQGKTLDEAYPQNVQYARKIVG</sequence>
<proteinExistence type="predicted"/>
<dbReference type="Proteomes" id="UP000541352">
    <property type="component" value="Unassembled WGS sequence"/>
</dbReference>
<protein>
    <submittedName>
        <fullName evidence="2">Sugar phosphate isomerase/epimerase</fullName>
    </submittedName>
</protein>
<dbReference type="InterPro" id="IPR013022">
    <property type="entry name" value="Xyl_isomerase-like_TIM-brl"/>
</dbReference>
<keyword evidence="2" id="KW-0413">Isomerase</keyword>
<accession>A0A7W5ZJR8</accession>
<feature type="domain" description="Xylose isomerase-like TIM barrel" evidence="1">
    <location>
        <begin position="51"/>
        <end position="282"/>
    </location>
</feature>
<dbReference type="GO" id="GO:0016853">
    <property type="term" value="F:isomerase activity"/>
    <property type="evidence" value="ECO:0007669"/>
    <property type="project" value="UniProtKB-KW"/>
</dbReference>
<evidence type="ECO:0000313" key="2">
    <source>
        <dbReference type="EMBL" id="MBB3837177.1"/>
    </source>
</evidence>
<reference evidence="2 3" key="1">
    <citation type="submission" date="2020-08" db="EMBL/GenBank/DDBJ databases">
        <title>Genomic Encyclopedia of Type Strains, Phase IV (KMG-IV): sequencing the most valuable type-strain genomes for metagenomic binning, comparative biology and taxonomic classification.</title>
        <authorList>
            <person name="Goeker M."/>
        </authorList>
    </citation>
    <scope>NUCLEOTIDE SEQUENCE [LARGE SCALE GENOMIC DNA]</scope>
    <source>
        <strain evidence="2 3">DSM 17976</strain>
    </source>
</reference>
<dbReference type="InterPro" id="IPR036237">
    <property type="entry name" value="Xyl_isomerase-like_sf"/>
</dbReference>
<dbReference type="EMBL" id="JACIBY010000002">
    <property type="protein sequence ID" value="MBB3837177.1"/>
    <property type="molecule type" value="Genomic_DNA"/>
</dbReference>
<dbReference type="Gene3D" id="3.20.20.150">
    <property type="entry name" value="Divalent-metal-dependent TIM barrel enzymes"/>
    <property type="match status" value="1"/>
</dbReference>